<reference evidence="1 2" key="1">
    <citation type="submission" date="2010-12" db="EMBL/GenBank/DDBJ databases">
        <authorList>
            <person name="Muzny D."/>
            <person name="Qin X."/>
            <person name="Deng J."/>
            <person name="Jiang H."/>
            <person name="Liu Y."/>
            <person name="Qu J."/>
            <person name="Song X.-Z."/>
            <person name="Zhang L."/>
            <person name="Thornton R."/>
            <person name="Coyle M."/>
            <person name="Francisco L."/>
            <person name="Jackson L."/>
            <person name="Javaid M."/>
            <person name="Korchina V."/>
            <person name="Kovar C."/>
            <person name="Mata R."/>
            <person name="Mathew T."/>
            <person name="Ngo R."/>
            <person name="Nguyen L."/>
            <person name="Nguyen N."/>
            <person name="Okwuonu G."/>
            <person name="Ongeri F."/>
            <person name="Pham C."/>
            <person name="Simmons D."/>
            <person name="Wilczek-Boney K."/>
            <person name="Hale W."/>
            <person name="Jakkamsetti A."/>
            <person name="Pham P."/>
            <person name="Ruth R."/>
            <person name="San Lucas F."/>
            <person name="Warren J."/>
            <person name="Zhang J."/>
            <person name="Zhao Z."/>
            <person name="Zhou C."/>
            <person name="Zhu D."/>
            <person name="Lee S."/>
            <person name="Bess C."/>
            <person name="Blankenburg K."/>
            <person name="Forbes L."/>
            <person name="Fu Q."/>
            <person name="Gubbala S."/>
            <person name="Hirani K."/>
            <person name="Jayaseelan J.C."/>
            <person name="Lara F."/>
            <person name="Munidasa M."/>
            <person name="Palculict T."/>
            <person name="Patil S."/>
            <person name="Pu L.-L."/>
            <person name="Saada N."/>
            <person name="Tang L."/>
            <person name="Weissenberger G."/>
            <person name="Zhu Y."/>
            <person name="Hemphill L."/>
            <person name="Shang Y."/>
            <person name="Youmans B."/>
            <person name="Ayvaz T."/>
            <person name="Ross M."/>
            <person name="Santibanez J."/>
            <person name="Aqrawi P."/>
            <person name="Gross S."/>
            <person name="Joshi V."/>
            <person name="Fowler G."/>
            <person name="Nazareth L."/>
            <person name="Reid J."/>
            <person name="Worley K."/>
            <person name="Petrosino J."/>
            <person name="Highlander S."/>
            <person name="Gibbs R."/>
        </authorList>
    </citation>
    <scope>NUCLEOTIDE SEQUENCE [LARGE SCALE GENOMIC DNA]</scope>
    <source>
        <strain evidence="1 2">ATCC 9812</strain>
    </source>
</reference>
<evidence type="ECO:0000313" key="2">
    <source>
        <dbReference type="Proteomes" id="UP000005699"/>
    </source>
</evidence>
<gene>
    <name evidence="1" type="ORF">HMPREF0819_0777</name>
</gene>
<sequence length="41" mass="4656">MKTVLVTGGTVFVSKYTADYFVKKATMFMYLIEIAKNKSMV</sequence>
<dbReference type="EMBL" id="AEVB01000024">
    <property type="protein sequence ID" value="EFW89026.1"/>
    <property type="molecule type" value="Genomic_DNA"/>
</dbReference>
<dbReference type="Proteomes" id="UP000005699">
    <property type="component" value="Unassembled WGS sequence"/>
</dbReference>
<protein>
    <submittedName>
        <fullName evidence="1">Uncharacterized protein</fullName>
    </submittedName>
</protein>
<dbReference type="AlphaFoldDB" id="E8JP54"/>
<comment type="caution">
    <text evidence="1">The sequence shown here is derived from an EMBL/GenBank/DDBJ whole genome shotgun (WGS) entry which is preliminary data.</text>
</comment>
<proteinExistence type="predicted"/>
<organism evidence="1 2">
    <name type="scientific">Streptococcus equinus ATCC 9812</name>
    <dbReference type="NCBI Taxonomy" id="525379"/>
    <lineage>
        <taxon>Bacteria</taxon>
        <taxon>Bacillati</taxon>
        <taxon>Bacillota</taxon>
        <taxon>Bacilli</taxon>
        <taxon>Lactobacillales</taxon>
        <taxon>Streptococcaceae</taxon>
        <taxon>Streptococcus</taxon>
    </lineage>
</organism>
<accession>E8JP54</accession>
<dbReference type="HOGENOM" id="CLU_3277262_0_0_9"/>
<name>E8JP54_STREI</name>
<evidence type="ECO:0000313" key="1">
    <source>
        <dbReference type="EMBL" id="EFW89026.1"/>
    </source>
</evidence>